<evidence type="ECO:0000256" key="1">
    <source>
        <dbReference type="SAM" id="Phobius"/>
    </source>
</evidence>
<evidence type="ECO:0000313" key="2">
    <source>
        <dbReference type="EMBL" id="KAJ3227295.1"/>
    </source>
</evidence>
<feature type="transmembrane region" description="Helical" evidence="1">
    <location>
        <begin position="171"/>
        <end position="192"/>
    </location>
</feature>
<reference evidence="2" key="1">
    <citation type="submission" date="2020-05" db="EMBL/GenBank/DDBJ databases">
        <title>Phylogenomic resolution of chytrid fungi.</title>
        <authorList>
            <person name="Stajich J.E."/>
            <person name="Amses K."/>
            <person name="Simmons R."/>
            <person name="Seto K."/>
            <person name="Myers J."/>
            <person name="Bonds A."/>
            <person name="Quandt C.A."/>
            <person name="Barry K."/>
            <person name="Liu P."/>
            <person name="Grigoriev I."/>
            <person name="Longcore J.E."/>
            <person name="James T.Y."/>
        </authorList>
    </citation>
    <scope>NUCLEOTIDE SEQUENCE</scope>
    <source>
        <strain evidence="2">JEL0476</strain>
    </source>
</reference>
<dbReference type="EMBL" id="JADGJW010000019">
    <property type="protein sequence ID" value="KAJ3227295.1"/>
    <property type="molecule type" value="Genomic_DNA"/>
</dbReference>
<feature type="transmembrane region" description="Helical" evidence="1">
    <location>
        <begin position="198"/>
        <end position="220"/>
    </location>
</feature>
<organism evidence="2 3">
    <name type="scientific">Clydaea vesicula</name>
    <dbReference type="NCBI Taxonomy" id="447962"/>
    <lineage>
        <taxon>Eukaryota</taxon>
        <taxon>Fungi</taxon>
        <taxon>Fungi incertae sedis</taxon>
        <taxon>Chytridiomycota</taxon>
        <taxon>Chytridiomycota incertae sedis</taxon>
        <taxon>Chytridiomycetes</taxon>
        <taxon>Lobulomycetales</taxon>
        <taxon>Lobulomycetaceae</taxon>
        <taxon>Clydaea</taxon>
    </lineage>
</organism>
<keyword evidence="1" id="KW-1133">Transmembrane helix</keyword>
<keyword evidence="1" id="KW-0812">Transmembrane</keyword>
<feature type="transmembrane region" description="Helical" evidence="1">
    <location>
        <begin position="83"/>
        <end position="104"/>
    </location>
</feature>
<comment type="caution">
    <text evidence="2">The sequence shown here is derived from an EMBL/GenBank/DDBJ whole genome shotgun (WGS) entry which is preliminary data.</text>
</comment>
<protein>
    <submittedName>
        <fullName evidence="2">Uncharacterized protein</fullName>
    </submittedName>
</protein>
<proteinExistence type="predicted"/>
<feature type="transmembrane region" description="Helical" evidence="1">
    <location>
        <begin position="124"/>
        <end position="150"/>
    </location>
</feature>
<accession>A0AAD5U7F3</accession>
<keyword evidence="3" id="KW-1185">Reference proteome</keyword>
<name>A0AAD5U7F3_9FUNG</name>
<keyword evidence="1" id="KW-0472">Membrane</keyword>
<dbReference type="AlphaFoldDB" id="A0AAD5U7F3"/>
<gene>
    <name evidence="2" type="ORF">HK099_002660</name>
</gene>
<feature type="transmembrane region" description="Helical" evidence="1">
    <location>
        <begin position="43"/>
        <end position="63"/>
    </location>
</feature>
<sequence length="260" mass="30223">MLTKGILVTLIQIYSYKIEDDNNSQEITNRIKSHYSFIKEEKIYFLYIFSYLVFWISVSLVVYMDTDRYCKMEIVLSNTRKDFLIKIVKNSVFIGCGIMEIYAIVDWTIYRNKNYEKNLDIQYWVFTIYMFAFVGYFSILDFFFCFKLIGCVIKSYKSNSVKSAKFSIKQTLVSLLVLTVVTDFSAAILFLFSEKISYTFIGINLGCLHLITSTVILQIVSNANNYIKEAIVDRNMELTTRISSQKKASGVFLSYISADN</sequence>
<evidence type="ECO:0000313" key="3">
    <source>
        <dbReference type="Proteomes" id="UP001211065"/>
    </source>
</evidence>
<dbReference type="Proteomes" id="UP001211065">
    <property type="component" value="Unassembled WGS sequence"/>
</dbReference>